<dbReference type="Proteomes" id="UP000177006">
    <property type="component" value="Unassembled WGS sequence"/>
</dbReference>
<protein>
    <submittedName>
        <fullName evidence="1">Uncharacterized protein</fullName>
    </submittedName>
</protein>
<dbReference type="EMBL" id="MEZK01000014">
    <property type="protein sequence ID" value="OGD62934.1"/>
    <property type="molecule type" value="Genomic_DNA"/>
</dbReference>
<organism evidence="1 2">
    <name type="scientific">Candidatus Beckwithbacteria bacterium RBG_13_42_9</name>
    <dbReference type="NCBI Taxonomy" id="1797457"/>
    <lineage>
        <taxon>Bacteria</taxon>
        <taxon>Candidatus Beckwithiibacteriota</taxon>
    </lineage>
</organism>
<reference evidence="1 2" key="1">
    <citation type="journal article" date="2016" name="Nat. Commun.">
        <title>Thousands of microbial genomes shed light on interconnected biogeochemical processes in an aquifer system.</title>
        <authorList>
            <person name="Anantharaman K."/>
            <person name="Brown C.T."/>
            <person name="Hug L.A."/>
            <person name="Sharon I."/>
            <person name="Castelle C.J."/>
            <person name="Probst A.J."/>
            <person name="Thomas B.C."/>
            <person name="Singh A."/>
            <person name="Wilkins M.J."/>
            <person name="Karaoz U."/>
            <person name="Brodie E.L."/>
            <person name="Williams K.H."/>
            <person name="Hubbard S.S."/>
            <person name="Banfield J.F."/>
        </authorList>
    </citation>
    <scope>NUCLEOTIDE SEQUENCE [LARGE SCALE GENOMIC DNA]</scope>
</reference>
<gene>
    <name evidence="1" type="ORF">A2160_04165</name>
</gene>
<evidence type="ECO:0000313" key="1">
    <source>
        <dbReference type="EMBL" id="OGD62934.1"/>
    </source>
</evidence>
<dbReference type="STRING" id="1797457.A2160_04165"/>
<sequence>MPPDIIDWAGRRVIQLNEGGVFQGTTGGPMLDQLMGVLAVGGNISSLGSGETKVVEITGPALGQVETFTESPKASIRFTGPLPNLIELGRVEVTQESLEAQLVTLGVDAQTVTLALNQWFGEG</sequence>
<comment type="caution">
    <text evidence="1">The sequence shown here is derived from an EMBL/GenBank/DDBJ whole genome shotgun (WGS) entry which is preliminary data.</text>
</comment>
<dbReference type="AlphaFoldDB" id="A0A1F5E6P1"/>
<accession>A0A1F5E6P1</accession>
<name>A0A1F5E6P1_9BACT</name>
<evidence type="ECO:0000313" key="2">
    <source>
        <dbReference type="Proteomes" id="UP000177006"/>
    </source>
</evidence>
<proteinExistence type="predicted"/>